<dbReference type="Pfam" id="PF03099">
    <property type="entry name" value="BPL_LplA_LipB"/>
    <property type="match status" value="1"/>
</dbReference>
<dbReference type="SUPFAM" id="SSF55681">
    <property type="entry name" value="Class II aaRS and biotin synthetases"/>
    <property type="match status" value="1"/>
</dbReference>
<dbReference type="InterPro" id="IPR045864">
    <property type="entry name" value="aa-tRNA-synth_II/BPL/LPL"/>
</dbReference>
<name>A0A3B0WPA4_9ZZZZ</name>
<reference evidence="3" key="1">
    <citation type="submission" date="2018-06" db="EMBL/GenBank/DDBJ databases">
        <authorList>
            <person name="Zhirakovskaya E."/>
        </authorList>
    </citation>
    <scope>NUCLEOTIDE SEQUENCE</scope>
</reference>
<dbReference type="AlphaFoldDB" id="A0A3B0WPA4"/>
<dbReference type="InterPro" id="IPR004143">
    <property type="entry name" value="BPL_LPL_catalytic"/>
</dbReference>
<dbReference type="InterPro" id="IPR004408">
    <property type="entry name" value="Biotin_CoA_COase_ligase"/>
</dbReference>
<gene>
    <name evidence="3" type="ORF">MNBD_GAMMA06-1246</name>
</gene>
<protein>
    <recommendedName>
        <fullName evidence="2">BPL/LPL catalytic domain-containing protein</fullName>
    </recommendedName>
</protein>
<dbReference type="Gene3D" id="3.30.930.10">
    <property type="entry name" value="Bira Bifunctional Protein, Domain 2"/>
    <property type="match status" value="1"/>
</dbReference>
<keyword evidence="1" id="KW-0436">Ligase</keyword>
<sequence length="272" mass="30318">MTVSLQVAILKAAIEKYSSDIDVVVHTRIDSTNSWCLQQIKKDKKLPFVCFAEEQTQGRGRRGKDWLMPANSNIAMSIAWPFMLSHQQLQLLPLSIALAIAETLECFSVEHVQIKWPNDVYVKDKKIAGILIETQSVVRSSVEKNIAVVIGIGLNYDISALNEKTAQVLLATDICSEVKSSAAKLERLAVATSLLQNAIVACQNYRQSVKRNLEKFRTKYDYCHQKNIEIVLDDKITLSGLAQGVNDNAELLVLIDGEQQIFNSAEISVKVN</sequence>
<accession>A0A3B0WPA4</accession>
<dbReference type="Gene3D" id="2.30.30.100">
    <property type="match status" value="1"/>
</dbReference>
<dbReference type="PANTHER" id="PTHR12835">
    <property type="entry name" value="BIOTIN PROTEIN LIGASE"/>
    <property type="match status" value="1"/>
</dbReference>
<organism evidence="3">
    <name type="scientific">hydrothermal vent metagenome</name>
    <dbReference type="NCBI Taxonomy" id="652676"/>
    <lineage>
        <taxon>unclassified sequences</taxon>
        <taxon>metagenomes</taxon>
        <taxon>ecological metagenomes</taxon>
    </lineage>
</organism>
<dbReference type="NCBIfam" id="TIGR00121">
    <property type="entry name" value="birA_ligase"/>
    <property type="match status" value="1"/>
</dbReference>
<evidence type="ECO:0000313" key="3">
    <source>
        <dbReference type="EMBL" id="VAW52517.1"/>
    </source>
</evidence>
<evidence type="ECO:0000256" key="1">
    <source>
        <dbReference type="ARBA" id="ARBA00022598"/>
    </source>
</evidence>
<dbReference type="PROSITE" id="PS51733">
    <property type="entry name" value="BPL_LPL_CATALYTIC"/>
    <property type="match status" value="1"/>
</dbReference>
<dbReference type="EMBL" id="UOFD01000047">
    <property type="protein sequence ID" value="VAW52517.1"/>
    <property type="molecule type" value="Genomic_DNA"/>
</dbReference>
<dbReference type="GO" id="GO:0005737">
    <property type="term" value="C:cytoplasm"/>
    <property type="evidence" value="ECO:0007669"/>
    <property type="project" value="TreeGrafter"/>
</dbReference>
<dbReference type="PANTHER" id="PTHR12835:SF5">
    <property type="entry name" value="BIOTIN--PROTEIN LIGASE"/>
    <property type="match status" value="1"/>
</dbReference>
<evidence type="ECO:0000259" key="2">
    <source>
        <dbReference type="PROSITE" id="PS51733"/>
    </source>
</evidence>
<dbReference type="CDD" id="cd16442">
    <property type="entry name" value="BPL"/>
    <property type="match status" value="1"/>
</dbReference>
<proteinExistence type="predicted"/>
<feature type="domain" description="BPL/LPL catalytic" evidence="2">
    <location>
        <begin position="8"/>
        <end position="200"/>
    </location>
</feature>
<dbReference type="GO" id="GO:0004077">
    <property type="term" value="F:biotin--[biotin carboxyl-carrier protein] ligase activity"/>
    <property type="evidence" value="ECO:0007669"/>
    <property type="project" value="InterPro"/>
</dbReference>